<name>A0A5M3X8Y0_9ACTN</name>
<evidence type="ECO:0000256" key="1">
    <source>
        <dbReference type="SAM" id="MobiDB-lite"/>
    </source>
</evidence>
<feature type="region of interest" description="Disordered" evidence="1">
    <location>
        <begin position="343"/>
        <end position="380"/>
    </location>
</feature>
<dbReference type="Gene3D" id="3.30.1540.10">
    <property type="entry name" value="formyl-coa transferase, domain 3"/>
    <property type="match status" value="1"/>
</dbReference>
<dbReference type="Pfam" id="PF02515">
    <property type="entry name" value="CoA_transf_3"/>
    <property type="match status" value="1"/>
</dbReference>
<dbReference type="RefSeq" id="WP_155342326.1">
    <property type="nucleotide sequence ID" value="NZ_BAAAHM010000001.1"/>
</dbReference>
<comment type="caution">
    <text evidence="2">The sequence shown here is derived from an EMBL/GenBank/DDBJ whole genome shotgun (WGS) entry which is preliminary data.</text>
</comment>
<evidence type="ECO:0000313" key="2">
    <source>
        <dbReference type="EMBL" id="GES17116.1"/>
    </source>
</evidence>
<gene>
    <name evidence="2" type="ORF">Aple_000110</name>
</gene>
<evidence type="ECO:0000313" key="3">
    <source>
        <dbReference type="Proteomes" id="UP000377595"/>
    </source>
</evidence>
<organism evidence="2 3">
    <name type="scientific">Acrocarpospora pleiomorpha</name>
    <dbReference type="NCBI Taxonomy" id="90975"/>
    <lineage>
        <taxon>Bacteria</taxon>
        <taxon>Bacillati</taxon>
        <taxon>Actinomycetota</taxon>
        <taxon>Actinomycetes</taxon>
        <taxon>Streptosporangiales</taxon>
        <taxon>Streptosporangiaceae</taxon>
        <taxon>Acrocarpospora</taxon>
    </lineage>
</organism>
<keyword evidence="3" id="KW-1185">Reference proteome</keyword>
<dbReference type="AlphaFoldDB" id="A0A5M3X8Y0"/>
<dbReference type="Proteomes" id="UP000377595">
    <property type="component" value="Unassembled WGS sequence"/>
</dbReference>
<dbReference type="InterPro" id="IPR044855">
    <property type="entry name" value="CoA-Trfase_III_dom3_sf"/>
</dbReference>
<dbReference type="InterPro" id="IPR050509">
    <property type="entry name" value="CoA-transferase_III"/>
</dbReference>
<sequence>MTASLGRRPLDGVRVVTFAQMYQGPYATMLLADLGADVIIVERPRTGDLARAQGAIFDALNRGKRSVTLDLKQPADQERARRLAGTADVLFEAYRPGTMARFGLGYAELSAVHPRLVYVSVSGFGQDGPYRDRAGHDLMYQAAAGLLSRLCDRPEAVLPAPDLEVGAIVGALYAALGALVGLVGRTATGHGTHVDLSTHEALVAIMAIHVEQVLNEPGGSAAPPGREPGYGVYRCADGLLIALGIGFEDHFWELLCQETGLAGHTRLRQRERLARGDALTGELARVLATRTRAEWQERFDRAGVPAGPVHRLDEALGDPHLAAREVIRPLAGPSPRRYVRQPLRLSAYPAPDPDPAPLLGEHTASILHELDAPSASRGGN</sequence>
<reference evidence="2 3" key="1">
    <citation type="submission" date="2019-10" db="EMBL/GenBank/DDBJ databases">
        <title>Whole genome shotgun sequence of Acrocarpospora pleiomorpha NBRC 16267.</title>
        <authorList>
            <person name="Ichikawa N."/>
            <person name="Kimura A."/>
            <person name="Kitahashi Y."/>
            <person name="Komaki H."/>
            <person name="Oguchi A."/>
        </authorList>
    </citation>
    <scope>NUCLEOTIDE SEQUENCE [LARGE SCALE GENOMIC DNA]</scope>
    <source>
        <strain evidence="2 3">NBRC 16267</strain>
    </source>
</reference>
<dbReference type="InterPro" id="IPR023606">
    <property type="entry name" value="CoA-Trfase_III_dom_1_sf"/>
</dbReference>
<dbReference type="InterPro" id="IPR003673">
    <property type="entry name" value="CoA-Trfase_fam_III"/>
</dbReference>
<protein>
    <submittedName>
        <fullName evidence="2">CoA transferase</fullName>
    </submittedName>
</protein>
<dbReference type="PANTHER" id="PTHR48228:SF5">
    <property type="entry name" value="ALPHA-METHYLACYL-COA RACEMASE"/>
    <property type="match status" value="1"/>
</dbReference>
<dbReference type="Gene3D" id="3.40.50.10540">
    <property type="entry name" value="Crotonobetainyl-coa:carnitine coa-transferase, domain 1"/>
    <property type="match status" value="1"/>
</dbReference>
<accession>A0A5M3X8Y0</accession>
<keyword evidence="2" id="KW-0808">Transferase</keyword>
<dbReference type="SUPFAM" id="SSF89796">
    <property type="entry name" value="CoA-transferase family III (CaiB/BaiF)"/>
    <property type="match status" value="1"/>
</dbReference>
<dbReference type="EMBL" id="BLAF01000004">
    <property type="protein sequence ID" value="GES17116.1"/>
    <property type="molecule type" value="Genomic_DNA"/>
</dbReference>
<dbReference type="GO" id="GO:0016740">
    <property type="term" value="F:transferase activity"/>
    <property type="evidence" value="ECO:0007669"/>
    <property type="project" value="UniProtKB-KW"/>
</dbReference>
<dbReference type="OrthoDB" id="4251672at2"/>
<dbReference type="PANTHER" id="PTHR48228">
    <property type="entry name" value="SUCCINYL-COA--D-CITRAMALATE COA-TRANSFERASE"/>
    <property type="match status" value="1"/>
</dbReference>
<proteinExistence type="predicted"/>